<comment type="caution">
    <text evidence="1">The sequence shown here is derived from an EMBL/GenBank/DDBJ whole genome shotgun (WGS) entry which is preliminary data.</text>
</comment>
<proteinExistence type="predicted"/>
<dbReference type="Proteomes" id="UP000625316">
    <property type="component" value="Unassembled WGS sequence"/>
</dbReference>
<dbReference type="AlphaFoldDB" id="A0A928VNM3"/>
<accession>A0A928VNM3</accession>
<reference evidence="1" key="1">
    <citation type="submission" date="2020-10" db="EMBL/GenBank/DDBJ databases">
        <authorList>
            <person name="Castelo-Branco R."/>
            <person name="Eusebio N."/>
            <person name="Adriana R."/>
            <person name="Vieira A."/>
            <person name="Brugerolle De Fraissinette N."/>
            <person name="Rezende De Castro R."/>
            <person name="Schneider M.P."/>
            <person name="Vasconcelos V."/>
            <person name="Leao P.N."/>
        </authorList>
    </citation>
    <scope>NUCLEOTIDE SEQUENCE</scope>
    <source>
        <strain evidence="1">LEGE 11480</strain>
    </source>
</reference>
<organism evidence="1 2">
    <name type="scientific">Romeriopsis navalis LEGE 11480</name>
    <dbReference type="NCBI Taxonomy" id="2777977"/>
    <lineage>
        <taxon>Bacteria</taxon>
        <taxon>Bacillati</taxon>
        <taxon>Cyanobacteriota</taxon>
        <taxon>Cyanophyceae</taxon>
        <taxon>Leptolyngbyales</taxon>
        <taxon>Leptolyngbyaceae</taxon>
        <taxon>Romeriopsis</taxon>
        <taxon>Romeriopsis navalis</taxon>
    </lineage>
</organism>
<sequence>MAEHTVKLEIQFESLLTAVSSLKPAEKHRLLEMLEEELFEDDNLENDPAAMADIQTALADYAAGDYLTHREFMAQQRNQVV</sequence>
<dbReference type="EMBL" id="JADEXQ010000071">
    <property type="protein sequence ID" value="MBE9031635.1"/>
    <property type="molecule type" value="Genomic_DNA"/>
</dbReference>
<gene>
    <name evidence="1" type="ORF">IQ266_18030</name>
</gene>
<evidence type="ECO:0000313" key="1">
    <source>
        <dbReference type="EMBL" id="MBE9031635.1"/>
    </source>
</evidence>
<keyword evidence="2" id="KW-1185">Reference proteome</keyword>
<evidence type="ECO:0000313" key="2">
    <source>
        <dbReference type="Proteomes" id="UP000625316"/>
    </source>
</evidence>
<dbReference type="RefSeq" id="WP_264326462.1">
    <property type="nucleotide sequence ID" value="NZ_JADEXQ010000071.1"/>
</dbReference>
<protein>
    <submittedName>
        <fullName evidence="1">Uncharacterized protein</fullName>
    </submittedName>
</protein>
<name>A0A928VNM3_9CYAN</name>